<feature type="compositionally biased region" description="Basic and acidic residues" evidence="1">
    <location>
        <begin position="101"/>
        <end position="122"/>
    </location>
</feature>
<dbReference type="RefSeq" id="XP_019044487.1">
    <property type="nucleotide sequence ID" value="XM_019193010.1"/>
</dbReference>
<dbReference type="GeneID" id="30210797"/>
<dbReference type="EMBL" id="CP144546">
    <property type="protein sequence ID" value="WVW85823.1"/>
    <property type="molecule type" value="Genomic_DNA"/>
</dbReference>
<dbReference type="KEGG" id="kbi:30210797"/>
<feature type="compositionally biased region" description="Polar residues" evidence="1">
    <location>
        <begin position="89"/>
        <end position="100"/>
    </location>
</feature>
<keyword evidence="4" id="KW-1185">Reference proteome</keyword>
<reference evidence="2" key="1">
    <citation type="submission" date="2013-07" db="EMBL/GenBank/DDBJ databases">
        <title>The Genome Sequence of Cryptococcus bestiolae CBS10118.</title>
        <authorList>
            <consortium name="The Broad Institute Genome Sequencing Platform"/>
            <person name="Cuomo C."/>
            <person name="Litvintseva A."/>
            <person name="Chen Y."/>
            <person name="Heitman J."/>
            <person name="Sun S."/>
            <person name="Springer D."/>
            <person name="Dromer F."/>
            <person name="Young S.K."/>
            <person name="Zeng Q."/>
            <person name="Gargeya S."/>
            <person name="Fitzgerald M."/>
            <person name="Abouelleil A."/>
            <person name="Alvarado L."/>
            <person name="Berlin A.M."/>
            <person name="Chapman S.B."/>
            <person name="Dewar J."/>
            <person name="Goldberg J."/>
            <person name="Griggs A."/>
            <person name="Gujja S."/>
            <person name="Hansen M."/>
            <person name="Howarth C."/>
            <person name="Imamovic A."/>
            <person name="Larimer J."/>
            <person name="McCowan C."/>
            <person name="Murphy C."/>
            <person name="Pearson M."/>
            <person name="Priest M."/>
            <person name="Roberts A."/>
            <person name="Saif S."/>
            <person name="Shea T."/>
            <person name="Sykes S."/>
            <person name="Wortman J."/>
            <person name="Nusbaum C."/>
            <person name="Birren B."/>
        </authorList>
    </citation>
    <scope>NUCLEOTIDE SEQUENCE [LARGE SCALE GENOMIC DNA]</scope>
    <source>
        <strain evidence="2">CBS 10118</strain>
    </source>
</reference>
<reference evidence="2" key="3">
    <citation type="submission" date="2014-01" db="EMBL/GenBank/DDBJ databases">
        <title>Evolution of pathogenesis and genome organization in the Tremellales.</title>
        <authorList>
            <person name="Cuomo C."/>
            <person name="Litvintseva A."/>
            <person name="Heitman J."/>
            <person name="Chen Y."/>
            <person name="Sun S."/>
            <person name="Springer D."/>
            <person name="Dromer F."/>
            <person name="Young S."/>
            <person name="Zeng Q."/>
            <person name="Chapman S."/>
            <person name="Gujja S."/>
            <person name="Saif S."/>
            <person name="Birren B."/>
        </authorList>
    </citation>
    <scope>NUCLEOTIDE SEQUENCE</scope>
    <source>
        <strain evidence="2">CBS 10118</strain>
    </source>
</reference>
<organism evidence="2">
    <name type="scientific">Kwoniella bestiolae CBS 10118</name>
    <dbReference type="NCBI Taxonomy" id="1296100"/>
    <lineage>
        <taxon>Eukaryota</taxon>
        <taxon>Fungi</taxon>
        <taxon>Dikarya</taxon>
        <taxon>Basidiomycota</taxon>
        <taxon>Agaricomycotina</taxon>
        <taxon>Tremellomycetes</taxon>
        <taxon>Tremellales</taxon>
        <taxon>Cryptococcaceae</taxon>
        <taxon>Kwoniella</taxon>
    </lineage>
</organism>
<dbReference type="AlphaFoldDB" id="A0A1B9FXC7"/>
<gene>
    <name evidence="2" type="ORF">I302_06398</name>
    <name evidence="3" type="ORF">I302_107861</name>
</gene>
<accession>A0A1B9FXC7</accession>
<reference evidence="3" key="4">
    <citation type="submission" date="2024-02" db="EMBL/GenBank/DDBJ databases">
        <title>Comparative genomics of Cryptococcus and Kwoniella reveals pathogenesis evolution and contrasting modes of karyotype evolution via chromosome fusion or intercentromeric recombination.</title>
        <authorList>
            <person name="Coelho M.A."/>
            <person name="David-Palma M."/>
            <person name="Shea T."/>
            <person name="Bowers K."/>
            <person name="McGinley-Smith S."/>
            <person name="Mohammad A.W."/>
            <person name="Gnirke A."/>
            <person name="Yurkov A.M."/>
            <person name="Nowrousian M."/>
            <person name="Sun S."/>
            <person name="Cuomo C.A."/>
            <person name="Heitman J."/>
        </authorList>
    </citation>
    <scope>NUCLEOTIDE SEQUENCE</scope>
    <source>
        <strain evidence="3">CBS 10118</strain>
    </source>
</reference>
<dbReference type="VEuPathDB" id="FungiDB:I302_06398"/>
<name>A0A1B9FXC7_9TREE</name>
<evidence type="ECO:0000313" key="3">
    <source>
        <dbReference type="EMBL" id="WVW85823.1"/>
    </source>
</evidence>
<dbReference type="EMBL" id="KI894023">
    <property type="protein sequence ID" value="OCF23417.1"/>
    <property type="molecule type" value="Genomic_DNA"/>
</dbReference>
<feature type="region of interest" description="Disordered" evidence="1">
    <location>
        <begin position="89"/>
        <end position="122"/>
    </location>
</feature>
<dbReference type="Proteomes" id="UP000092730">
    <property type="component" value="Chromosome 6"/>
</dbReference>
<protein>
    <submittedName>
        <fullName evidence="2">Uncharacterized protein</fullName>
    </submittedName>
</protein>
<sequence>MSASSSAGPHQVDLDSYVDRVNRTTARTLEEFHREFRESTMQEWDTKNKDGNHNWYDAQNFLAQKEKDWEYLSNCFVLKTLLLRSENTAGAPTVNHSATADSDRTADSKNEVNGDKPLGDRT</sequence>
<evidence type="ECO:0000313" key="2">
    <source>
        <dbReference type="EMBL" id="OCF23417.1"/>
    </source>
</evidence>
<evidence type="ECO:0000256" key="1">
    <source>
        <dbReference type="SAM" id="MobiDB-lite"/>
    </source>
</evidence>
<reference evidence="3" key="2">
    <citation type="submission" date="2013-07" db="EMBL/GenBank/DDBJ databases">
        <authorList>
            <consortium name="The Broad Institute Genome Sequencing Platform"/>
            <person name="Cuomo C."/>
            <person name="Litvintseva A."/>
            <person name="Chen Y."/>
            <person name="Heitman J."/>
            <person name="Sun S."/>
            <person name="Springer D."/>
            <person name="Dromer F."/>
            <person name="Young S.K."/>
            <person name="Zeng Q."/>
            <person name="Gargeya S."/>
            <person name="Fitzgerald M."/>
            <person name="Abouelleil A."/>
            <person name="Alvarado L."/>
            <person name="Berlin A.M."/>
            <person name="Chapman S.B."/>
            <person name="Dewar J."/>
            <person name="Goldberg J."/>
            <person name="Griggs A."/>
            <person name="Gujja S."/>
            <person name="Hansen M."/>
            <person name="Howarth C."/>
            <person name="Imamovic A."/>
            <person name="Larimer J."/>
            <person name="McCowan C."/>
            <person name="Murphy C."/>
            <person name="Pearson M."/>
            <person name="Priest M."/>
            <person name="Roberts A."/>
            <person name="Saif S."/>
            <person name="Shea T."/>
            <person name="Sykes S."/>
            <person name="Wortman J."/>
            <person name="Nusbaum C."/>
            <person name="Birren B."/>
        </authorList>
    </citation>
    <scope>NUCLEOTIDE SEQUENCE</scope>
    <source>
        <strain evidence="3">CBS 10118</strain>
    </source>
</reference>
<proteinExistence type="predicted"/>
<evidence type="ECO:0000313" key="4">
    <source>
        <dbReference type="Proteomes" id="UP000092730"/>
    </source>
</evidence>